<dbReference type="PANTHER" id="PTHR11081">
    <property type="entry name" value="FLAP ENDONUCLEASE FAMILY MEMBER"/>
    <property type="match status" value="1"/>
</dbReference>
<dbReference type="Pfam" id="PF12247">
    <property type="entry name" value="MKT1_N"/>
    <property type="match status" value="1"/>
</dbReference>
<dbReference type="Pfam" id="PF12246">
    <property type="entry name" value="MKT1_C"/>
    <property type="match status" value="1"/>
</dbReference>
<dbReference type="InterPro" id="IPR006085">
    <property type="entry name" value="XPG_DNA_repair_N"/>
</dbReference>
<dbReference type="GO" id="GO:0003730">
    <property type="term" value="F:mRNA 3'-UTR binding"/>
    <property type="evidence" value="ECO:0007669"/>
    <property type="project" value="TreeGrafter"/>
</dbReference>
<feature type="domain" description="XPG N-terminal" evidence="3">
    <location>
        <begin position="1"/>
        <end position="110"/>
    </location>
</feature>
<dbReference type="CDD" id="cd09858">
    <property type="entry name" value="PIN_MKT1"/>
    <property type="match status" value="1"/>
</dbReference>
<keyword evidence="1" id="KW-0810">Translation regulation</keyword>
<dbReference type="InterPro" id="IPR022039">
    <property type="entry name" value="MKT1_C"/>
</dbReference>
<name>A0A1Y2EU08_9BASI</name>
<dbReference type="GO" id="GO:0004518">
    <property type="term" value="F:nuclease activity"/>
    <property type="evidence" value="ECO:0007669"/>
    <property type="project" value="InterPro"/>
</dbReference>
<dbReference type="Proteomes" id="UP000193467">
    <property type="component" value="Unassembled WGS sequence"/>
</dbReference>
<dbReference type="InterPro" id="IPR037314">
    <property type="entry name" value="MKT1_H3TH"/>
</dbReference>
<organism evidence="4 5">
    <name type="scientific">Leucosporidium creatinivorum</name>
    <dbReference type="NCBI Taxonomy" id="106004"/>
    <lineage>
        <taxon>Eukaryota</taxon>
        <taxon>Fungi</taxon>
        <taxon>Dikarya</taxon>
        <taxon>Basidiomycota</taxon>
        <taxon>Pucciniomycotina</taxon>
        <taxon>Microbotryomycetes</taxon>
        <taxon>Leucosporidiales</taxon>
        <taxon>Leucosporidium</taxon>
    </lineage>
</organism>
<reference evidence="4 5" key="1">
    <citation type="submission" date="2016-07" db="EMBL/GenBank/DDBJ databases">
        <title>Pervasive Adenine N6-methylation of Active Genes in Fungi.</title>
        <authorList>
            <consortium name="DOE Joint Genome Institute"/>
            <person name="Mondo S.J."/>
            <person name="Dannebaum R.O."/>
            <person name="Kuo R.C."/>
            <person name="Labutti K."/>
            <person name="Haridas S."/>
            <person name="Kuo A."/>
            <person name="Salamov A."/>
            <person name="Ahrendt S.R."/>
            <person name="Lipzen A."/>
            <person name="Sullivan W."/>
            <person name="Andreopoulos W.B."/>
            <person name="Clum A."/>
            <person name="Lindquist E."/>
            <person name="Daum C."/>
            <person name="Ramamoorthy G.K."/>
            <person name="Gryganskyi A."/>
            <person name="Culley D."/>
            <person name="Magnuson J.K."/>
            <person name="James T.Y."/>
            <person name="O'Malley M.A."/>
            <person name="Stajich J.E."/>
            <person name="Spatafora J.W."/>
            <person name="Visel A."/>
            <person name="Grigoriev I.V."/>
        </authorList>
    </citation>
    <scope>NUCLEOTIDE SEQUENCE [LARGE SCALE GENOMIC DNA]</scope>
    <source>
        <strain evidence="4 5">62-1032</strain>
    </source>
</reference>
<evidence type="ECO:0000313" key="4">
    <source>
        <dbReference type="EMBL" id="ORY75007.1"/>
    </source>
</evidence>
<dbReference type="GO" id="GO:0006417">
    <property type="term" value="P:regulation of translation"/>
    <property type="evidence" value="ECO:0007669"/>
    <property type="project" value="UniProtKB-KW"/>
</dbReference>
<evidence type="ECO:0000256" key="1">
    <source>
        <dbReference type="ARBA" id="ARBA00022845"/>
    </source>
</evidence>
<gene>
    <name evidence="4" type="ORF">BCR35DRAFT_321859</name>
</gene>
<dbReference type="Pfam" id="PF00752">
    <property type="entry name" value="XPG_N"/>
    <property type="match status" value="1"/>
</dbReference>
<dbReference type="AlphaFoldDB" id="A0A1Y2EU08"/>
<dbReference type="SMART" id="SM00485">
    <property type="entry name" value="XPGN"/>
    <property type="match status" value="1"/>
</dbReference>
<comment type="similarity">
    <text evidence="2">Belongs to the XPG/RAD2 endonuclease family.</text>
</comment>
<evidence type="ECO:0000259" key="3">
    <source>
        <dbReference type="SMART" id="SM00485"/>
    </source>
</evidence>
<proteinExistence type="inferred from homology"/>
<dbReference type="EMBL" id="MCGR01000039">
    <property type="protein sequence ID" value="ORY75007.1"/>
    <property type="molecule type" value="Genomic_DNA"/>
</dbReference>
<protein>
    <submittedName>
        <fullName evidence="4">Temperature dependent protein affecting M2 dsRNA replication-domain-containing protein</fullName>
    </submittedName>
</protein>
<sequence length="770" mass="85272">MGIRTLDNYLAERGLVKEVPLSALAGTRLGIDANHYLRRLLTPRDPTTSDAFLAAVGGAPLTLTAEIEKDLKTLEKAGVKPVFVFSGINPQERERPFQLDDMRSWRRGQAWEHYEQGRVPQAQAEFGSSSPVLPADVLRVVHRLFKQRSVEFIVAPYLAWAQLVYLERHERAYVHSIYGSNELFMFDGIDRIILDVNFGSSTISFASKLAILGDMGVSNDQFLDLSILAGFESSPTFPAIDPREFNLRSVIELVKQRGTGVTAVLAFKDFPPVFQSNYMDQYARSRCMIKFSLVLVANEGRVLPLPLVVPPPPGNPTVITAADVPSDLGDIFSSHLPDEVYYQVFRGLVNPQIVNSLASGHVVESTPLCGGTPEYERFVKAMTEGPQSPRCVSIALVSSVLHPVWAKKPVTAVYYFDPGREYPIPHSSVHTNNFIESVSKWNVDARHVEDELRRQLSSTIDLSLCLGGTSTSGLAQRTIVPKNGDKLLEKKDEIVANTLWRFLELRVFLTPAHQHTPHAAALYTAMKASKVNDKFQEALFLAMELLRAGALHNGRIGTRAYSGGPNFQGTEEDKRSMLLVMRVLSIVPLSFNPAPWSGPLSRELLVFNSFLRLTSRSLRSLLESLALNLLLRSDARRAREDYLDIALSLPFQTDTNTGMGILFKAYGDTVCHMAGGVEVVTRAGHGTEGASEEDRKAVEGAKEQTLSLLEDAFPNVKNVTAELQRGFRFWQTIMIAVRSLRAYPGGSAITPELAQQFEAADAWLKPFQSA</sequence>
<evidence type="ECO:0000313" key="5">
    <source>
        <dbReference type="Proteomes" id="UP000193467"/>
    </source>
</evidence>
<dbReference type="FunCoup" id="A0A1Y2EU08">
    <property type="interactions" value="289"/>
</dbReference>
<dbReference type="InParanoid" id="A0A1Y2EU08"/>
<dbReference type="SUPFAM" id="SSF88723">
    <property type="entry name" value="PIN domain-like"/>
    <property type="match status" value="1"/>
</dbReference>
<dbReference type="OrthoDB" id="17262at2759"/>
<dbReference type="InterPro" id="IPR022040">
    <property type="entry name" value="MKT1_N"/>
</dbReference>
<comment type="caution">
    <text evidence="4">The sequence shown here is derived from an EMBL/GenBank/DDBJ whole genome shotgun (WGS) entry which is preliminary data.</text>
</comment>
<dbReference type="PANTHER" id="PTHR11081:SF32">
    <property type="entry name" value="POST-TRANSCRIPTIONAL REGULATOR MKT1"/>
    <property type="match status" value="1"/>
</dbReference>
<dbReference type="InterPro" id="IPR029060">
    <property type="entry name" value="PIN-like_dom_sf"/>
</dbReference>
<dbReference type="STRING" id="106004.A0A1Y2EU08"/>
<evidence type="ECO:0000256" key="2">
    <source>
        <dbReference type="ARBA" id="ARBA00024023"/>
    </source>
</evidence>
<accession>A0A1Y2EU08</accession>
<dbReference type="Gene3D" id="3.40.50.1010">
    <property type="entry name" value="5'-nuclease"/>
    <property type="match status" value="1"/>
</dbReference>
<keyword evidence="5" id="KW-1185">Reference proteome</keyword>
<dbReference type="CDD" id="cd09902">
    <property type="entry name" value="H3TH_MKT1"/>
    <property type="match status" value="1"/>
</dbReference>
<dbReference type="InterPro" id="IPR006084">
    <property type="entry name" value="XPG/Rad2"/>
</dbReference>